<evidence type="ECO:0000313" key="7">
    <source>
        <dbReference type="EMBL" id="GMI48817.1"/>
    </source>
</evidence>
<dbReference type="CDD" id="cd00030">
    <property type="entry name" value="C2"/>
    <property type="match status" value="1"/>
</dbReference>
<reference evidence="8" key="1">
    <citation type="journal article" date="2023" name="Commun. Biol.">
        <title>Genome analysis of Parmales, the sister group of diatoms, reveals the evolutionary specialization of diatoms from phago-mixotrophs to photoautotrophs.</title>
        <authorList>
            <person name="Ban H."/>
            <person name="Sato S."/>
            <person name="Yoshikawa S."/>
            <person name="Yamada K."/>
            <person name="Nakamura Y."/>
            <person name="Ichinomiya M."/>
            <person name="Sato N."/>
            <person name="Blanc-Mathieu R."/>
            <person name="Endo H."/>
            <person name="Kuwata A."/>
            <person name="Ogata H."/>
        </authorList>
    </citation>
    <scope>NUCLEOTIDE SEQUENCE [LARGE SCALE GENOMIC DNA]</scope>
</reference>
<name>A0A9W7GNB0_9STRA</name>
<dbReference type="InterPro" id="IPR000008">
    <property type="entry name" value="C2_dom"/>
</dbReference>
<dbReference type="InterPro" id="IPR011992">
    <property type="entry name" value="EF-hand-dom_pair"/>
</dbReference>
<evidence type="ECO:0008006" key="9">
    <source>
        <dbReference type="Google" id="ProtNLM"/>
    </source>
</evidence>
<keyword evidence="8" id="KW-1185">Reference proteome</keyword>
<evidence type="ECO:0000256" key="4">
    <source>
        <dbReference type="SAM" id="MobiDB-lite"/>
    </source>
</evidence>
<evidence type="ECO:0000259" key="5">
    <source>
        <dbReference type="PROSITE" id="PS50004"/>
    </source>
</evidence>
<keyword evidence="3" id="KW-0106">Calcium</keyword>
<dbReference type="FunFam" id="1.10.238.10:FF:000003">
    <property type="entry name" value="Calmodulin A"/>
    <property type="match status" value="2"/>
</dbReference>
<dbReference type="SMART" id="SM00054">
    <property type="entry name" value="EFh"/>
    <property type="match status" value="6"/>
</dbReference>
<dbReference type="Pfam" id="PF13202">
    <property type="entry name" value="EF-hand_5"/>
    <property type="match status" value="2"/>
</dbReference>
<dbReference type="Gene3D" id="1.10.238.10">
    <property type="entry name" value="EF-hand"/>
    <property type="match status" value="2"/>
</dbReference>
<feature type="domain" description="EF-hand" evidence="6">
    <location>
        <begin position="214"/>
        <end position="249"/>
    </location>
</feature>
<evidence type="ECO:0000259" key="6">
    <source>
        <dbReference type="PROSITE" id="PS50222"/>
    </source>
</evidence>
<dbReference type="SUPFAM" id="SSF47473">
    <property type="entry name" value="EF-hand"/>
    <property type="match status" value="2"/>
</dbReference>
<dbReference type="OrthoDB" id="191686at2759"/>
<evidence type="ECO:0000256" key="1">
    <source>
        <dbReference type="ARBA" id="ARBA00022723"/>
    </source>
</evidence>
<dbReference type="InterPro" id="IPR035892">
    <property type="entry name" value="C2_domain_sf"/>
</dbReference>
<dbReference type="CDD" id="cd00051">
    <property type="entry name" value="EFh"/>
    <property type="match status" value="2"/>
</dbReference>
<dbReference type="PROSITE" id="PS50222">
    <property type="entry name" value="EF_HAND_2"/>
    <property type="match status" value="6"/>
</dbReference>
<evidence type="ECO:0000256" key="2">
    <source>
        <dbReference type="ARBA" id="ARBA00022737"/>
    </source>
</evidence>
<feature type="domain" description="EF-hand" evidence="6">
    <location>
        <begin position="250"/>
        <end position="285"/>
    </location>
</feature>
<dbReference type="PROSITE" id="PS00018">
    <property type="entry name" value="EF_HAND_1"/>
    <property type="match status" value="5"/>
</dbReference>
<evidence type="ECO:0000313" key="8">
    <source>
        <dbReference type="Proteomes" id="UP001165065"/>
    </source>
</evidence>
<sequence length="486" mass="52574">MPRGAAPRGAAPTGPKPPGQVGSRAIVPPPPQVVKENVPTANAAAKFGTLIVKCVKGVDIKTGQGMFGKADPYAKLKIGSQEHQTKHHVQGGKNPVWNQEFEFQISTEKELEINIMDKESVGSDKFMGRAKVGIMDWIAMGNFQGDIPIVDKAEKEVGKINVSVKFDRPGANAMDAAKGQMTAAAGGKAGDDATAMVPHAPKQVEPPRDPSGKFTDEEIWEAFQAFDLDKNNFVGAAEIRHVLINIGETVTDEEVDEMIRMVDTDGDGQVGFEEFFGMVTGGRKPPANLGGGGKLGAKTDGASIPPPTGQSVVQARNAKKTALDEFSRDNNIKPESVKKAYKRFQATDKDKSGMIDYTEFCEVLQIDPSPQCEKVFQMYDYDKSGQIDVREFMIGLANFTGAGKDDKLKFAFMIFDEEGNGVITKGELTKILKANHMASTEAEVARKADTIMAQADKDGDGVVTFEEFVIVSKKFPNILFPAHAKQ</sequence>
<feature type="domain" description="EF-hand" evidence="6">
    <location>
        <begin position="335"/>
        <end position="370"/>
    </location>
</feature>
<dbReference type="EMBL" id="BRYA01000438">
    <property type="protein sequence ID" value="GMI48817.1"/>
    <property type="molecule type" value="Genomic_DNA"/>
</dbReference>
<dbReference type="SMART" id="SM00239">
    <property type="entry name" value="C2"/>
    <property type="match status" value="1"/>
</dbReference>
<dbReference type="Gene3D" id="2.60.40.150">
    <property type="entry name" value="C2 domain"/>
    <property type="match status" value="1"/>
</dbReference>
<comment type="caution">
    <text evidence="7">The sequence shown here is derived from an EMBL/GenBank/DDBJ whole genome shotgun (WGS) entry which is preliminary data.</text>
</comment>
<proteinExistence type="predicted"/>
<feature type="domain" description="EF-hand" evidence="6">
    <location>
        <begin position="443"/>
        <end position="478"/>
    </location>
</feature>
<accession>A0A9W7GNB0</accession>
<dbReference type="Pfam" id="PF13499">
    <property type="entry name" value="EF-hand_7"/>
    <property type="match status" value="2"/>
</dbReference>
<feature type="region of interest" description="Disordered" evidence="4">
    <location>
        <begin position="185"/>
        <end position="211"/>
    </location>
</feature>
<feature type="compositionally biased region" description="Low complexity" evidence="4">
    <location>
        <begin position="1"/>
        <end position="13"/>
    </location>
</feature>
<dbReference type="InterPro" id="IPR002048">
    <property type="entry name" value="EF_hand_dom"/>
</dbReference>
<protein>
    <recommendedName>
        <fullName evidence="9">Calmodulin</fullName>
    </recommendedName>
</protein>
<gene>
    <name evidence="7" type="ORF">TrCOL_g8048</name>
</gene>
<keyword evidence="1" id="KW-0479">Metal-binding</keyword>
<dbReference type="SUPFAM" id="SSF49562">
    <property type="entry name" value="C2 domain (Calcium/lipid-binding domain, CaLB)"/>
    <property type="match status" value="1"/>
</dbReference>
<dbReference type="Pfam" id="PF00168">
    <property type="entry name" value="C2"/>
    <property type="match status" value="1"/>
</dbReference>
<dbReference type="AlphaFoldDB" id="A0A9W7GNB0"/>
<feature type="domain" description="EF-hand" evidence="6">
    <location>
        <begin position="403"/>
        <end position="438"/>
    </location>
</feature>
<dbReference type="Proteomes" id="UP001165065">
    <property type="component" value="Unassembled WGS sequence"/>
</dbReference>
<dbReference type="InterPro" id="IPR018247">
    <property type="entry name" value="EF_Hand_1_Ca_BS"/>
</dbReference>
<dbReference type="PROSITE" id="PS50004">
    <property type="entry name" value="C2"/>
    <property type="match status" value="1"/>
</dbReference>
<dbReference type="GO" id="GO:0005509">
    <property type="term" value="F:calcium ion binding"/>
    <property type="evidence" value="ECO:0007669"/>
    <property type="project" value="InterPro"/>
</dbReference>
<feature type="domain" description="EF-hand" evidence="6">
    <location>
        <begin position="371"/>
        <end position="402"/>
    </location>
</feature>
<feature type="domain" description="C2" evidence="5">
    <location>
        <begin position="27"/>
        <end position="151"/>
    </location>
</feature>
<dbReference type="PANTHER" id="PTHR45942">
    <property type="entry name" value="PROTEIN PHOSPATASE 3 REGULATORY SUBUNIT B ALPHA ISOFORM TYPE 1"/>
    <property type="match status" value="1"/>
</dbReference>
<evidence type="ECO:0000256" key="3">
    <source>
        <dbReference type="ARBA" id="ARBA00022837"/>
    </source>
</evidence>
<feature type="region of interest" description="Disordered" evidence="4">
    <location>
        <begin position="1"/>
        <end position="30"/>
    </location>
</feature>
<organism evidence="7 8">
    <name type="scientific">Triparma columacea</name>
    <dbReference type="NCBI Taxonomy" id="722753"/>
    <lineage>
        <taxon>Eukaryota</taxon>
        <taxon>Sar</taxon>
        <taxon>Stramenopiles</taxon>
        <taxon>Ochrophyta</taxon>
        <taxon>Bolidophyceae</taxon>
        <taxon>Parmales</taxon>
        <taxon>Triparmaceae</taxon>
        <taxon>Triparma</taxon>
    </lineage>
</organism>
<keyword evidence="2" id="KW-0677">Repeat</keyword>